<dbReference type="Pfam" id="PF02257">
    <property type="entry name" value="RFX_DNA_binding"/>
    <property type="match status" value="1"/>
</dbReference>
<sequence>MTHLRRPMKSHSTPATLKWLTANYELCEGVCIPRSTLYMHYLDFCAKNDSQPINAASFGKIIRQQFPQITTRRLGTRGQSKYHYYGIAIKEESLYYETMYSAHGAYSNMNEGKKDATKQALSFVPRAKVGTLLPEFPSAKDIMVPTGVEDDKIATFLMMYRTHCQRILDTVIRANFSEIRDFLVHYWQGMPVHMTSLLGSTVIVQLVSVCDSITYRALLDVLIPSVLHTVPESLADAMRKFSADLECWLETALHGLPDDLHVTKFRAARRFSELLQRQFSLTQLCQTARSIVINTDIVAAILSDLRRIDVREICCQVLYTAAIELGYSLCREKLAAYYREFEALLEEKSGIDDYIAWADSILKRCFQQMSKGRQEMCIRYFIHLWMYFGSKISRELTLHNSQSFGSFQVLRMMFDDYLLLQLHLQQDQIESDNTLCCLAGQDLPIEPNDPPLQYFNNPLFDPTWNSVNTFSQGCTDRWCGGALMYTDASQQDDAGDFWRPSCRFSPITSEQFLPDNNIIT</sequence>
<feature type="domain" description="RFX-type winged-helix" evidence="2">
    <location>
        <begin position="16"/>
        <end position="91"/>
    </location>
</feature>
<dbReference type="RefSeq" id="XP_014681492.1">
    <property type="nucleotide sequence ID" value="XM_014826006.1"/>
</dbReference>
<dbReference type="InterPro" id="IPR003150">
    <property type="entry name" value="DNA-bd_RFX"/>
</dbReference>
<evidence type="ECO:0000313" key="5">
    <source>
        <dbReference type="RefSeq" id="XP_014681493.1"/>
    </source>
</evidence>
<dbReference type="InterPro" id="IPR039779">
    <property type="entry name" value="RFX-like"/>
</dbReference>
<accession>A0ABM1FAM2</accession>
<protein>
    <submittedName>
        <fullName evidence="4 5">Transcription factor RFX4-like isoform X1</fullName>
    </submittedName>
</protein>
<dbReference type="Pfam" id="PF25340">
    <property type="entry name" value="BCD_RFX"/>
    <property type="match status" value="1"/>
</dbReference>
<proteinExistence type="predicted"/>
<dbReference type="GeneID" id="106821269"/>
<evidence type="ECO:0000256" key="1">
    <source>
        <dbReference type="ARBA" id="ARBA00023125"/>
    </source>
</evidence>
<dbReference type="PROSITE" id="PS51526">
    <property type="entry name" value="RFX_DBD"/>
    <property type="match status" value="1"/>
</dbReference>
<dbReference type="InterPro" id="IPR057321">
    <property type="entry name" value="RFX1-4/6/8-like_BCD"/>
</dbReference>
<dbReference type="SUPFAM" id="SSF46785">
    <property type="entry name" value="Winged helix' DNA-binding domain"/>
    <property type="match status" value="1"/>
</dbReference>
<keyword evidence="3" id="KW-1185">Reference proteome</keyword>
<gene>
    <name evidence="4 5" type="primary">LOC106821269</name>
</gene>
<dbReference type="RefSeq" id="XP_014681493.1">
    <property type="nucleotide sequence ID" value="XM_014826007.1"/>
</dbReference>
<dbReference type="InterPro" id="IPR036388">
    <property type="entry name" value="WH-like_DNA-bd_sf"/>
</dbReference>
<evidence type="ECO:0000313" key="4">
    <source>
        <dbReference type="RefSeq" id="XP_014681492.1"/>
    </source>
</evidence>
<dbReference type="InterPro" id="IPR036390">
    <property type="entry name" value="WH_DNA-bd_sf"/>
</dbReference>
<evidence type="ECO:0000259" key="2">
    <source>
        <dbReference type="PROSITE" id="PS51526"/>
    </source>
</evidence>
<dbReference type="Proteomes" id="UP000695022">
    <property type="component" value="Unplaced"/>
</dbReference>
<keyword evidence="1" id="KW-0238">DNA-binding</keyword>
<organism evidence="3 5">
    <name type="scientific">Priapulus caudatus</name>
    <name type="common">Priapulid worm</name>
    <dbReference type="NCBI Taxonomy" id="37621"/>
    <lineage>
        <taxon>Eukaryota</taxon>
        <taxon>Metazoa</taxon>
        <taxon>Ecdysozoa</taxon>
        <taxon>Scalidophora</taxon>
        <taxon>Priapulida</taxon>
        <taxon>Priapulimorpha</taxon>
        <taxon>Priapulimorphida</taxon>
        <taxon>Priapulidae</taxon>
        <taxon>Priapulus</taxon>
    </lineage>
</organism>
<reference evidence="4 5" key="1">
    <citation type="submission" date="2025-05" db="UniProtKB">
        <authorList>
            <consortium name="RefSeq"/>
        </authorList>
    </citation>
    <scope>IDENTIFICATION</scope>
</reference>
<dbReference type="PANTHER" id="PTHR12619:SF5">
    <property type="entry name" value="TRANSCRIPTION FACTOR RFX4"/>
    <property type="match status" value="1"/>
</dbReference>
<evidence type="ECO:0000313" key="3">
    <source>
        <dbReference type="Proteomes" id="UP000695022"/>
    </source>
</evidence>
<name>A0ABM1FAM2_PRICU</name>
<dbReference type="Gene3D" id="1.10.10.10">
    <property type="entry name" value="Winged helix-like DNA-binding domain superfamily/Winged helix DNA-binding domain"/>
    <property type="match status" value="1"/>
</dbReference>
<dbReference type="PANTHER" id="PTHR12619">
    <property type="entry name" value="RFX TRANSCRIPTION FACTOR FAMILY"/>
    <property type="match status" value="1"/>
</dbReference>